<evidence type="ECO:0000256" key="1">
    <source>
        <dbReference type="SAM" id="MobiDB-lite"/>
    </source>
</evidence>
<feature type="domain" description="LarA-like N-terminal" evidence="2">
    <location>
        <begin position="15"/>
        <end position="127"/>
    </location>
</feature>
<dbReference type="PANTHER" id="PTHR33171:SF17">
    <property type="entry name" value="LARA-LIKE N-TERMINAL DOMAIN-CONTAINING PROTEIN"/>
    <property type="match status" value="1"/>
</dbReference>
<organism evidence="3">
    <name type="scientific">Candidatus Fermentithermobacillus carboniphilus</name>
    <dbReference type="NCBI Taxonomy" id="3085328"/>
    <lineage>
        <taxon>Bacteria</taxon>
        <taxon>Bacillati</taxon>
        <taxon>Bacillota</taxon>
        <taxon>Candidatus Fermentithermobacillia</taxon>
        <taxon>Candidatus Fermentithermobacillales</taxon>
        <taxon>Candidatus Fermentithermobacillaceae</taxon>
        <taxon>Candidatus Fermentithermobacillus</taxon>
    </lineage>
</organism>
<dbReference type="InterPro" id="IPR048068">
    <property type="entry name" value="LarA-like"/>
</dbReference>
<protein>
    <submittedName>
        <fullName evidence="3">DUF2088 domain-containing protein</fullName>
    </submittedName>
</protein>
<gene>
    <name evidence="3" type="ORF">IMF26_00055</name>
</gene>
<dbReference type="Gene3D" id="3.40.50.11440">
    <property type="match status" value="1"/>
</dbReference>
<reference evidence="3" key="1">
    <citation type="submission" date="2020-10" db="EMBL/GenBank/DDBJ databases">
        <authorList>
            <person name="Kadnikov V."/>
            <person name="Beletsky A.V."/>
            <person name="Mardanov A.V."/>
            <person name="Karnachuk O.V."/>
            <person name="Ravin N.V."/>
        </authorList>
    </citation>
    <scope>NUCLEOTIDE SEQUENCE</scope>
    <source>
        <strain evidence="3">Bu02</strain>
    </source>
</reference>
<evidence type="ECO:0000259" key="2">
    <source>
        <dbReference type="Pfam" id="PF09861"/>
    </source>
</evidence>
<dbReference type="PANTHER" id="PTHR33171">
    <property type="entry name" value="LAR_N DOMAIN-CONTAINING PROTEIN"/>
    <property type="match status" value="1"/>
</dbReference>
<sequence length="140" mass="15143">MVRRRCGYRSVDLKYGEGSVKAQIRGSSIIACISAGVVEKTPDEDAEILRALSCPIGTPPLTEIARGRRSAAIVVPDITRTLPREKMLRPVLSALNSAGIPDERIKVIFGLGTHRPHTEEERRSLVGSGRSLAVKKGGNE</sequence>
<name>A0AAT9LBP0_9FIRM</name>
<proteinExistence type="predicted"/>
<dbReference type="EMBL" id="CP062796">
    <property type="protein sequence ID" value="QUL98540.1"/>
    <property type="molecule type" value="Genomic_DNA"/>
</dbReference>
<accession>A0AAT9LBP0</accession>
<dbReference type="GO" id="GO:0050043">
    <property type="term" value="F:lactate racemase activity"/>
    <property type="evidence" value="ECO:0007669"/>
    <property type="project" value="InterPro"/>
</dbReference>
<evidence type="ECO:0000313" key="3">
    <source>
        <dbReference type="EMBL" id="QUL98540.1"/>
    </source>
</evidence>
<dbReference type="Pfam" id="PF09861">
    <property type="entry name" value="Lar_N"/>
    <property type="match status" value="1"/>
</dbReference>
<dbReference type="KEGG" id="fcz:IMF26_00055"/>
<dbReference type="AlphaFoldDB" id="A0AAT9LBP0"/>
<dbReference type="InterPro" id="IPR018657">
    <property type="entry name" value="LarA-like_N"/>
</dbReference>
<reference evidence="3" key="2">
    <citation type="journal article" date="2023" name="Biology">
        <title>Prokaryotic Life Associated with Coal-Fire Gas Vents Revealed by Metagenomics.</title>
        <authorList>
            <person name="Kadnikov V.V."/>
            <person name="Mardanov A.V."/>
            <person name="Beletsky A.V."/>
            <person name="Karnachuk O.V."/>
            <person name="Ravin N.V."/>
        </authorList>
    </citation>
    <scope>NUCLEOTIDE SEQUENCE</scope>
    <source>
        <strain evidence="3">Bu02</strain>
    </source>
</reference>
<feature type="region of interest" description="Disordered" evidence="1">
    <location>
        <begin position="118"/>
        <end position="140"/>
    </location>
</feature>